<dbReference type="OrthoDB" id="378654at2"/>
<dbReference type="EMBL" id="CP041730">
    <property type="protein sequence ID" value="QDQ27146.1"/>
    <property type="molecule type" value="Genomic_DNA"/>
</dbReference>
<dbReference type="AlphaFoldDB" id="A0A516SG55"/>
<protein>
    <submittedName>
        <fullName evidence="1">DUF1853 family protein</fullName>
    </submittedName>
</protein>
<organism evidence="1 2">
    <name type="scientific">Chitinimonas arctica</name>
    <dbReference type="NCBI Taxonomy" id="2594795"/>
    <lineage>
        <taxon>Bacteria</taxon>
        <taxon>Pseudomonadati</taxon>
        <taxon>Pseudomonadota</taxon>
        <taxon>Betaproteobacteria</taxon>
        <taxon>Neisseriales</taxon>
        <taxon>Chitinibacteraceae</taxon>
        <taxon>Chitinimonas</taxon>
    </lineage>
</organism>
<accession>A0A516SG55</accession>
<dbReference type="KEGG" id="cari:FNU76_12660"/>
<reference evidence="2" key="1">
    <citation type="submission" date="2019-07" db="EMBL/GenBank/DDBJ databases">
        <title>Chitinimonas sp. nov., isolated from Ny-Alesund, arctica soil.</title>
        <authorList>
            <person name="Xu Q."/>
            <person name="Peng F."/>
        </authorList>
    </citation>
    <scope>NUCLEOTIDE SEQUENCE [LARGE SCALE GENOMIC DNA]</scope>
    <source>
        <strain evidence="2">R3-44</strain>
    </source>
</reference>
<dbReference type="InterPro" id="IPR015003">
    <property type="entry name" value="DUF1853"/>
</dbReference>
<dbReference type="Pfam" id="PF08907">
    <property type="entry name" value="DUF1853"/>
    <property type="match status" value="1"/>
</dbReference>
<evidence type="ECO:0000313" key="2">
    <source>
        <dbReference type="Proteomes" id="UP000317550"/>
    </source>
</evidence>
<gene>
    <name evidence="1" type="ORF">FNU76_12660</name>
</gene>
<name>A0A516SG55_9NEIS</name>
<dbReference type="RefSeq" id="WP_144278539.1">
    <property type="nucleotide sequence ID" value="NZ_CP041730.1"/>
</dbReference>
<dbReference type="Proteomes" id="UP000317550">
    <property type="component" value="Chromosome"/>
</dbReference>
<proteinExistence type="predicted"/>
<evidence type="ECO:0000313" key="1">
    <source>
        <dbReference type="EMBL" id="QDQ27146.1"/>
    </source>
</evidence>
<keyword evidence="2" id="KW-1185">Reference proteome</keyword>
<sequence length="312" mass="34342">MTAPPDTQADLHWLLTSPSLLAPAALPPGVLDGDAAVGQDWWRQLSADLPAALASNHPFRLGRHAEALMRTAFERLPGHRLIASQLPVRDHGISLGEYDFLLAQAAGMPALHIELAVKFYIALPVGERMVYVGPGLRDGLDLKLARLFDHQLKLSNSPAGRAALPVGLVVQPMSWLRGRMLYRDDLHPPWEGLAPDHLRGWWRCFGEAVPQTRADSRWRSLPKPHWLAAAQGGEHALPLAAWLDQAARHFAESNWPLMVAEYAPPEAGGQELARGMLLHADWPDQAMLKTLMARIDALALDRLAEPQTMLGP</sequence>